<evidence type="ECO:0000313" key="2">
    <source>
        <dbReference type="Proteomes" id="UP000066014"/>
    </source>
</evidence>
<dbReference type="HOGENOM" id="CLU_3214890_0_0_4"/>
<protein>
    <submittedName>
        <fullName evidence="1">Hemin uptake protein</fullName>
    </submittedName>
</protein>
<sequence>MPNPNPRAFRFTDLSAGQRTLLIEHAGQVYRLSLTGQNKLILTK</sequence>
<keyword evidence="2" id="KW-1185">Reference proteome</keyword>
<dbReference type="KEGG" id="cbab:SMCB_1553"/>
<dbReference type="Gene3D" id="2.10.70.10">
    <property type="entry name" value="Complement Module, domain 1"/>
    <property type="match status" value="1"/>
</dbReference>
<dbReference type="AlphaFoldDB" id="A0A060NMN0"/>
<dbReference type="InterPro" id="IPR019600">
    <property type="entry name" value="Hemin_uptake_protein_HemP"/>
</dbReference>
<dbReference type="Proteomes" id="UP000066014">
    <property type="component" value="Chromosome"/>
</dbReference>
<dbReference type="EMBL" id="AP014569">
    <property type="protein sequence ID" value="BAO83781.1"/>
    <property type="molecule type" value="Genomic_DNA"/>
</dbReference>
<gene>
    <name evidence="1" type="ORF">SMCB_1553</name>
</gene>
<name>A0A060NMN0_9BURK</name>
<proteinExistence type="predicted"/>
<evidence type="ECO:0000313" key="1">
    <source>
        <dbReference type="EMBL" id="BAO83781.1"/>
    </source>
</evidence>
<dbReference type="STRING" id="1458426.SMCB_1553"/>
<organism evidence="1 2">
    <name type="scientific">Serpentinimonas maccroryi</name>
    <dbReference type="NCBI Taxonomy" id="1458426"/>
    <lineage>
        <taxon>Bacteria</taxon>
        <taxon>Pseudomonadati</taxon>
        <taxon>Pseudomonadota</taxon>
        <taxon>Betaproteobacteria</taxon>
        <taxon>Burkholderiales</taxon>
        <taxon>Comamonadaceae</taxon>
        <taxon>Serpentinimonas</taxon>
    </lineage>
</organism>
<reference evidence="1 2" key="1">
    <citation type="journal article" date="2014" name="Nat. Commun.">
        <title>Physiological and genomic features of highly alkaliphilic hydrogen-utilizing Betaproteobacteria from a continental serpentinizing site.</title>
        <authorList>
            <person name="Suzuki S."/>
            <person name="Kuenen J.G."/>
            <person name="Schipper K."/>
            <person name="van der Velde S."/>
            <person name="Ishii S."/>
            <person name="Wu A."/>
            <person name="Sorokin D.Y."/>
            <person name="Tenney A."/>
            <person name="Meng X.Y."/>
            <person name="Morrill P.L."/>
            <person name="Kamagata Y."/>
            <person name="Muyzer G."/>
            <person name="Nealson K.H."/>
        </authorList>
    </citation>
    <scope>NUCLEOTIDE SEQUENCE [LARGE SCALE GENOMIC DNA]</scope>
    <source>
        <strain evidence="1 2">B1</strain>
    </source>
</reference>
<accession>A0A060NMN0</accession>
<dbReference type="Pfam" id="PF10636">
    <property type="entry name" value="hemP"/>
    <property type="match status" value="1"/>
</dbReference>